<evidence type="ECO:0000313" key="7">
    <source>
        <dbReference type="EMBL" id="CAY69025.1"/>
    </source>
</evidence>
<evidence type="ECO:0000256" key="4">
    <source>
        <dbReference type="RuleBase" id="RU004020"/>
    </source>
</evidence>
<sequence length="564" mass="63511">MPESRTSKGSIKSVPKKSAFVHKLYTMLSNEELNDLIWWTGPEESGTFALLPGAEFSKVLSTYFKHANVSSFVRQLHMYGFHKVSEQPLVQGDTIPKVTWEFRHSNGKFRKGNEDSLPLIKRRSTSSSSKSITTDYVKFRVHDQYSYFPQDLQYPQNPQQSNQEGETEHTQQPVLYHPQPTVYYHPNVGVPPAPPAPALAPPPFSHLGQPMQPMSHQQPQQQIQQQHHHQPQSQHGQPQQPQQQYRQYTSHPPPALLPFTPMYNMRPMTASPTNMEPMVLPTYHSMRLIETELEVKQSHLQSKSDALIKQVHDYNKHIPSLVQLIPPHFEPKVDRNIQHSRLSGIEASVRNRISKLSQPNPQPIHSAHSSFVSSKRNSSLVDPLQDLPLTAPVPNTGSGFLSAHRGFYVPKTNSVSSSSSLPVTHDLPARRTPTPFKDRNPGDSSVESSHSQLRPSIFRVHTKEEPVKAEKSSIFSNKDDSIFSNVHASSIFSQKTSIASQRSSLSMILNKPTVDSRDSITGSPLRKVSVHTIDEESTSSSNKRSHDDSNGFEDKRGKLMKLDS</sequence>
<dbReference type="InterPro" id="IPR036390">
    <property type="entry name" value="WH_DNA-bd_sf"/>
</dbReference>
<reference evidence="7 8" key="1">
    <citation type="journal article" date="2009" name="Nat. Biotechnol.">
        <title>Genome sequence of the recombinant protein production host Pichia pastoris.</title>
        <authorList>
            <person name="De Schutter K."/>
            <person name="Lin Y.C."/>
            <person name="Tiels P."/>
            <person name="Van Hecke A."/>
            <person name="Glinka S."/>
            <person name="Weber-Lehmann J."/>
            <person name="Rouze P."/>
            <person name="Van de Peer Y."/>
            <person name="Callewaert N."/>
        </authorList>
    </citation>
    <scope>NUCLEOTIDE SEQUENCE [LARGE SCALE GENOMIC DNA]</scope>
    <source>
        <strain evidence="8">GS115 / ATCC 20864</strain>
    </source>
</reference>
<dbReference type="Proteomes" id="UP000000314">
    <property type="component" value="Chromosome 2"/>
</dbReference>
<evidence type="ECO:0000259" key="6">
    <source>
        <dbReference type="PROSITE" id="PS00434"/>
    </source>
</evidence>
<comment type="similarity">
    <text evidence="4">Belongs to the HSF family.</text>
</comment>
<proteinExistence type="inferred from homology"/>
<comment type="subcellular location">
    <subcellularLocation>
        <location evidence="1">Nucleus</location>
    </subcellularLocation>
</comment>
<feature type="region of interest" description="Disordered" evidence="5">
    <location>
        <begin position="150"/>
        <end position="258"/>
    </location>
</feature>
<dbReference type="GO" id="GO:0043565">
    <property type="term" value="F:sequence-specific DNA binding"/>
    <property type="evidence" value="ECO:0007669"/>
    <property type="project" value="InterPro"/>
</dbReference>
<dbReference type="GO" id="GO:0005634">
    <property type="term" value="C:nucleus"/>
    <property type="evidence" value="ECO:0007669"/>
    <property type="project" value="UniProtKB-SubCell"/>
</dbReference>
<evidence type="ECO:0000256" key="2">
    <source>
        <dbReference type="ARBA" id="ARBA00023125"/>
    </source>
</evidence>
<dbReference type="SMART" id="SM00415">
    <property type="entry name" value="HSF"/>
    <property type="match status" value="1"/>
</dbReference>
<dbReference type="PANTHER" id="PTHR10015">
    <property type="entry name" value="HEAT SHOCK TRANSCRIPTION FACTOR"/>
    <property type="match status" value="1"/>
</dbReference>
<evidence type="ECO:0000256" key="1">
    <source>
        <dbReference type="ARBA" id="ARBA00004123"/>
    </source>
</evidence>
<dbReference type="AlphaFoldDB" id="C4R0K1"/>
<dbReference type="InterPro" id="IPR000232">
    <property type="entry name" value="HSF_DNA-bd"/>
</dbReference>
<evidence type="ECO:0000313" key="8">
    <source>
        <dbReference type="Proteomes" id="UP000000314"/>
    </source>
</evidence>
<dbReference type="STRING" id="644223.C4R0K1"/>
<dbReference type="eggNOG" id="KOG0627">
    <property type="taxonomic scope" value="Eukaryota"/>
</dbReference>
<dbReference type="PROSITE" id="PS00434">
    <property type="entry name" value="HSF_DOMAIN"/>
    <property type="match status" value="1"/>
</dbReference>
<accession>C4R0K1</accession>
<feature type="region of interest" description="Disordered" evidence="5">
    <location>
        <begin position="413"/>
        <end position="465"/>
    </location>
</feature>
<organism evidence="7 8">
    <name type="scientific">Komagataella phaffii (strain GS115 / ATCC 20864)</name>
    <name type="common">Yeast</name>
    <name type="synonym">Pichia pastoris</name>
    <dbReference type="NCBI Taxonomy" id="644223"/>
    <lineage>
        <taxon>Eukaryota</taxon>
        <taxon>Fungi</taxon>
        <taxon>Dikarya</taxon>
        <taxon>Ascomycota</taxon>
        <taxon>Saccharomycotina</taxon>
        <taxon>Pichiomycetes</taxon>
        <taxon>Pichiales</taxon>
        <taxon>Pichiaceae</taxon>
        <taxon>Komagataella</taxon>
    </lineage>
</organism>
<feature type="compositionally biased region" description="Pro residues" evidence="5">
    <location>
        <begin position="189"/>
        <end position="204"/>
    </location>
</feature>
<dbReference type="EMBL" id="FN392320">
    <property type="protein sequence ID" value="CAY69025.1"/>
    <property type="molecule type" value="Genomic_DNA"/>
</dbReference>
<dbReference type="SMR" id="C4R0K1"/>
<evidence type="ECO:0000256" key="5">
    <source>
        <dbReference type="SAM" id="MobiDB-lite"/>
    </source>
</evidence>
<name>C4R0K1_KOMPG</name>
<dbReference type="HOGENOM" id="CLU_589342_0_0_1"/>
<dbReference type="SUPFAM" id="SSF46785">
    <property type="entry name" value="Winged helix' DNA-binding domain"/>
    <property type="match status" value="1"/>
</dbReference>
<keyword evidence="2" id="KW-0238">DNA-binding</keyword>
<feature type="compositionally biased region" description="Polar residues" evidence="5">
    <location>
        <begin position="153"/>
        <end position="164"/>
    </location>
</feature>
<gene>
    <name evidence="7" type="ordered locus">PAS_chr2-1_0404</name>
</gene>
<dbReference type="RefSeq" id="XP_002491305.1">
    <property type="nucleotide sequence ID" value="XM_002491260.1"/>
</dbReference>
<protein>
    <submittedName>
        <fullName evidence="7">Transcriptional repressor and activator</fullName>
    </submittedName>
</protein>
<feature type="compositionally biased region" description="Polar residues" evidence="5">
    <location>
        <begin position="442"/>
        <end position="454"/>
    </location>
</feature>
<evidence type="ECO:0000256" key="3">
    <source>
        <dbReference type="ARBA" id="ARBA00023242"/>
    </source>
</evidence>
<dbReference type="PRINTS" id="PR00056">
    <property type="entry name" value="HSFDOMAIN"/>
</dbReference>
<dbReference type="Pfam" id="PF00447">
    <property type="entry name" value="HSF_DNA-bind"/>
    <property type="match status" value="1"/>
</dbReference>
<dbReference type="GO" id="GO:0003700">
    <property type="term" value="F:DNA-binding transcription factor activity"/>
    <property type="evidence" value="ECO:0007669"/>
    <property type="project" value="InterPro"/>
</dbReference>
<dbReference type="GeneID" id="8198872"/>
<dbReference type="InterPro" id="IPR036388">
    <property type="entry name" value="WH-like_DNA-bd_sf"/>
</dbReference>
<keyword evidence="3" id="KW-0539">Nucleus</keyword>
<dbReference type="KEGG" id="ppa:PAS_chr2-1_0404"/>
<feature type="domain" description="HSF-type DNA-binding" evidence="6">
    <location>
        <begin position="60"/>
        <end position="84"/>
    </location>
</feature>
<feature type="compositionally biased region" description="Low complexity" evidence="5">
    <location>
        <begin position="208"/>
        <end position="244"/>
    </location>
</feature>
<dbReference type="OrthoDB" id="60033at2759"/>
<feature type="compositionally biased region" description="Basic and acidic residues" evidence="5">
    <location>
        <begin position="544"/>
        <end position="564"/>
    </location>
</feature>
<dbReference type="PANTHER" id="PTHR10015:SF396">
    <property type="entry name" value="FLOCCULATION SUPPRESSION PROTEIN"/>
    <property type="match status" value="1"/>
</dbReference>
<dbReference type="Gene3D" id="1.10.10.10">
    <property type="entry name" value="Winged helix-like DNA-binding domain superfamily/Winged helix DNA-binding domain"/>
    <property type="match status" value="1"/>
</dbReference>
<feature type="region of interest" description="Disordered" evidence="5">
    <location>
        <begin position="512"/>
        <end position="564"/>
    </location>
</feature>
<dbReference type="InParanoid" id="C4R0K1"/>
<keyword evidence="8" id="KW-1185">Reference proteome</keyword>